<feature type="transmembrane region" description="Helical" evidence="2">
    <location>
        <begin position="781"/>
        <end position="799"/>
    </location>
</feature>
<evidence type="ECO:0000256" key="2">
    <source>
        <dbReference type="SAM" id="Phobius"/>
    </source>
</evidence>
<reference evidence="4" key="1">
    <citation type="submission" date="2023-09" db="EMBL/GenBank/DDBJ databases">
        <title>Paucibacter sp. APW11 Genome sequencing and assembly.</title>
        <authorList>
            <person name="Kim I."/>
        </authorList>
    </citation>
    <scope>NUCLEOTIDE SEQUENCE</scope>
    <source>
        <strain evidence="4">APW11</strain>
    </source>
</reference>
<proteinExistence type="predicted"/>
<dbReference type="Gene3D" id="2.60.40.10">
    <property type="entry name" value="Immunoglobulins"/>
    <property type="match status" value="1"/>
</dbReference>
<dbReference type="Proteomes" id="UP001246372">
    <property type="component" value="Unassembled WGS sequence"/>
</dbReference>
<keyword evidence="2" id="KW-0472">Membrane</keyword>
<gene>
    <name evidence="4" type="ORF">RQP53_02860</name>
</gene>
<dbReference type="InterPro" id="IPR013783">
    <property type="entry name" value="Ig-like_fold"/>
</dbReference>
<dbReference type="EMBL" id="JAVXZY010000001">
    <property type="protein sequence ID" value="MDT8998211.1"/>
    <property type="molecule type" value="Genomic_DNA"/>
</dbReference>
<feature type="chain" id="PRO_5046236157" evidence="3">
    <location>
        <begin position="32"/>
        <end position="861"/>
    </location>
</feature>
<organism evidence="4 5">
    <name type="scientific">Roseateles aquae</name>
    <dbReference type="NCBI Taxonomy" id="3077235"/>
    <lineage>
        <taxon>Bacteria</taxon>
        <taxon>Pseudomonadati</taxon>
        <taxon>Pseudomonadota</taxon>
        <taxon>Betaproteobacteria</taxon>
        <taxon>Burkholderiales</taxon>
        <taxon>Sphaerotilaceae</taxon>
        <taxon>Roseateles</taxon>
    </lineage>
</organism>
<feature type="transmembrane region" description="Helical" evidence="2">
    <location>
        <begin position="836"/>
        <end position="853"/>
    </location>
</feature>
<keyword evidence="5" id="KW-1185">Reference proteome</keyword>
<evidence type="ECO:0000256" key="1">
    <source>
        <dbReference type="SAM" id="MobiDB-lite"/>
    </source>
</evidence>
<keyword evidence="2" id="KW-1133">Transmembrane helix</keyword>
<keyword evidence="2" id="KW-0812">Transmembrane</keyword>
<evidence type="ECO:0000313" key="5">
    <source>
        <dbReference type="Proteomes" id="UP001246372"/>
    </source>
</evidence>
<evidence type="ECO:0000256" key="3">
    <source>
        <dbReference type="SAM" id="SignalP"/>
    </source>
</evidence>
<dbReference type="Pfam" id="PF05345">
    <property type="entry name" value="He_PIG"/>
    <property type="match status" value="1"/>
</dbReference>
<feature type="signal peptide" evidence="3">
    <location>
        <begin position="1"/>
        <end position="31"/>
    </location>
</feature>
<comment type="caution">
    <text evidence="4">The sequence shown here is derived from an EMBL/GenBank/DDBJ whole genome shotgun (WGS) entry which is preliminary data.</text>
</comment>
<keyword evidence="3" id="KW-0732">Signal</keyword>
<dbReference type="RefSeq" id="WP_315648523.1">
    <property type="nucleotide sequence ID" value="NZ_JAVXZY010000001.1"/>
</dbReference>
<protein>
    <submittedName>
        <fullName evidence="4">Ig domain-containing protein</fullName>
    </submittedName>
</protein>
<sequence length="861" mass="93997">MNPAHLNDRRPRWPRLIATALWLGASLSATASEPEAAATATNAASAVDSAASSSPVAPPRPAQSASLPSMKTPRCQAGASEAACCCAANPPLRLDLPPVRLPTGVVGKDYSRQLSAQGGQPPYKYRISGGDQPEGLALDEQGKLSGKPLVVKNYSFTVTVSDDQGRKGQQAYSLSVIAAQAAKPAAAASSPATATLKAVSPREAQAKVPAPRRPQVEVFKLDAATLKLLVPTPGPEEEEALKQAAAKQAEDERVNGVLIEAPATAAAAASAPAADAPPPAPGPLEKPQIEQLLQLLTPLLNVEYPTQQLFEAALDGQLCQFVAELTRVSAGKQGVKPPSSEEFARACPPTDWPRRLAEAQARRARVAADPAKAVAAASLKPATPDISWQDLAPSIMPPELRAWLIERSGRKYLLSFDKKIAWDGKGCGCVQEEIGGQIYGFFPDWWSSGKPQKIDFSRLHRVSVFGLAFNDDGSLALPEHMEPGFNDFVQQARVHGTELDLTLYRNDWQFLKNADRNERDSMVERMIREVPGRALGVIDRRLDDWASRIIGVLPGLSRATRMGDGITLFLDKLPPRSDKAWRDQFDAFYKKLVEGLIATLRNGPNDYTLNLVISDRELATPGAFELDNLFDYLRQAEEPTLLRGRIHAETAEYKSNTNLTLRFIVTLSEPTGDSKKALRIKLDQSTAIRGGDRRIFLRKLIPMVSPRSKGGQQFGDDLIYYDDNYGGVAFWPLPIKEVSTPVDFDQNFDTAFLTGSVSDFKLAVRGWVCEHRWPLRAAFDLLLMVGAGCWLAMALNCAWRARWGRYMPLGALPPLAVGGLLFTFDPALKPLRESPFLLWTLLVVVTIWAVLAMRRTQVEKP</sequence>
<name>A0ABU3P6L4_9BURK</name>
<accession>A0ABU3P6L4</accession>
<feature type="transmembrane region" description="Helical" evidence="2">
    <location>
        <begin position="806"/>
        <end position="824"/>
    </location>
</feature>
<evidence type="ECO:0000313" key="4">
    <source>
        <dbReference type="EMBL" id="MDT8998211.1"/>
    </source>
</evidence>
<feature type="region of interest" description="Disordered" evidence="1">
    <location>
        <begin position="50"/>
        <end position="72"/>
    </location>
</feature>